<gene>
    <name evidence="2" type="ORF">Mic7113_5530</name>
</gene>
<dbReference type="Pfam" id="PF14332">
    <property type="entry name" value="DUF4388"/>
    <property type="match status" value="1"/>
</dbReference>
<evidence type="ECO:0000313" key="2">
    <source>
        <dbReference type="EMBL" id="AFZ21164.1"/>
    </source>
</evidence>
<proteinExistence type="predicted"/>
<protein>
    <recommendedName>
        <fullName evidence="1">PatA-like N-terminal domain-containing protein</fullName>
    </recommendedName>
</protein>
<organism evidence="2 3">
    <name type="scientific">Allocoleopsis franciscana PCC 7113</name>
    <dbReference type="NCBI Taxonomy" id="1173027"/>
    <lineage>
        <taxon>Bacteria</taxon>
        <taxon>Bacillati</taxon>
        <taxon>Cyanobacteriota</taxon>
        <taxon>Cyanophyceae</taxon>
        <taxon>Coleofasciculales</taxon>
        <taxon>Coleofasciculaceae</taxon>
        <taxon>Allocoleopsis</taxon>
        <taxon>Allocoleopsis franciscana</taxon>
    </lineage>
</organism>
<dbReference type="HOGENOM" id="CLU_081867_0_0_3"/>
<dbReference type="KEGG" id="mic:Mic7113_5530"/>
<evidence type="ECO:0000259" key="1">
    <source>
        <dbReference type="Pfam" id="PF14332"/>
    </source>
</evidence>
<dbReference type="STRING" id="1173027.Mic7113_5530"/>
<evidence type="ECO:0000313" key="3">
    <source>
        <dbReference type="Proteomes" id="UP000010471"/>
    </source>
</evidence>
<name>K9WN23_9CYAN</name>
<dbReference type="eggNOG" id="COG0457">
    <property type="taxonomic scope" value="Bacteria"/>
</dbReference>
<accession>K9WN23</accession>
<dbReference type="OrthoDB" id="424057at2"/>
<dbReference type="InterPro" id="IPR025497">
    <property type="entry name" value="PatA-like_N"/>
</dbReference>
<sequence>MSITGHLSDFSLPEIFQLLEKGHKTGLLTLRTEPVVHDKPQFHYIWVYQGRIVAAANRLDHQGLVSLIDQRQWVSDRVFDKLVHWCCPINEPLGLYLKNQGVLQAKQLKRLFQFQVLSGVCALFQFKDAEFRFEPNVQIPTREMTGLSVLATEAVLVGLRVLRNWDALADKLPDPNGGLVSILAGQPQYRLDTLEWQVWEYTKGTMSLSAIARQLRLPVEKVQQVAFRLITIGLAEEVPLLVGTLPTQEVEALPAQLLEDAEKQNISPSFMQSLVGFLRSKVTTQPSLSNC</sequence>
<reference evidence="2 3" key="1">
    <citation type="submission" date="2012-06" db="EMBL/GenBank/DDBJ databases">
        <title>Finished chromosome of genome of Microcoleus sp. PCC 7113.</title>
        <authorList>
            <consortium name="US DOE Joint Genome Institute"/>
            <person name="Gugger M."/>
            <person name="Coursin T."/>
            <person name="Rippka R."/>
            <person name="Tandeau De Marsac N."/>
            <person name="Huntemann M."/>
            <person name="Wei C.-L."/>
            <person name="Han J."/>
            <person name="Detter J.C."/>
            <person name="Han C."/>
            <person name="Tapia R."/>
            <person name="Chen A."/>
            <person name="Kyrpides N."/>
            <person name="Mavromatis K."/>
            <person name="Markowitz V."/>
            <person name="Szeto E."/>
            <person name="Ivanova N."/>
            <person name="Pagani I."/>
            <person name="Pati A."/>
            <person name="Goodwin L."/>
            <person name="Nordberg H.P."/>
            <person name="Cantor M.N."/>
            <person name="Hua S.X."/>
            <person name="Woyke T."/>
            <person name="Kerfeld C.A."/>
        </authorList>
    </citation>
    <scope>NUCLEOTIDE SEQUENCE [LARGE SCALE GENOMIC DNA]</scope>
    <source>
        <strain evidence="2 3">PCC 7113</strain>
    </source>
</reference>
<dbReference type="EMBL" id="CP003630">
    <property type="protein sequence ID" value="AFZ21164.1"/>
    <property type="molecule type" value="Genomic_DNA"/>
</dbReference>
<dbReference type="Proteomes" id="UP000010471">
    <property type="component" value="Chromosome"/>
</dbReference>
<feature type="domain" description="PatA-like N-terminal" evidence="1">
    <location>
        <begin position="4"/>
        <end position="165"/>
    </location>
</feature>
<dbReference type="RefSeq" id="WP_015185297.1">
    <property type="nucleotide sequence ID" value="NC_019738.1"/>
</dbReference>
<keyword evidence="3" id="KW-1185">Reference proteome</keyword>
<dbReference type="AlphaFoldDB" id="K9WN23"/>